<comment type="function">
    <text evidence="1 12">Catalyzes the condensation of (S)-aspartate-beta-semialdehyde [(S)-ASA] and pyruvate to 4-hydroxy-tetrahydrodipicolinate (HTPA).</text>
</comment>
<dbReference type="PANTHER" id="PTHR12128:SF66">
    <property type="entry name" value="4-HYDROXY-2-OXOGLUTARATE ALDOLASE, MITOCHONDRIAL"/>
    <property type="match status" value="1"/>
</dbReference>
<comment type="pathway">
    <text evidence="2 12">Amino-acid biosynthesis; L-lysine biosynthesis via DAP pathway; (S)-tetrahydrodipicolinate from L-aspartate: step 3/4.</text>
</comment>
<feature type="active site" description="Schiff-base intermediate with substrate" evidence="12 14">
    <location>
        <position position="177"/>
    </location>
</feature>
<dbReference type="GO" id="GO:0019877">
    <property type="term" value="P:diaminopimelate biosynthetic process"/>
    <property type="evidence" value="ECO:0007669"/>
    <property type="project" value="UniProtKB-UniRule"/>
</dbReference>
<feature type="site" description="Part of a proton relay during catalysis" evidence="12">
    <location>
        <position position="60"/>
    </location>
</feature>
<dbReference type="InterPro" id="IPR020625">
    <property type="entry name" value="Schiff_base-form_aldolases_AS"/>
</dbReference>
<evidence type="ECO:0000256" key="11">
    <source>
        <dbReference type="ARBA" id="ARBA00047836"/>
    </source>
</evidence>
<sequence length="305" mass="33014">MLHSKWDKLTRRVTRLNFGRVSTAMVTPFDRKGNIDFTKTTQLIHYLIENGSDSLVVAGTTGESPTLTKEEKIALFRHVVKVVNGRIPVIAGTGSNNTHASIELTKKAEEAGVDAIMLVAPYYNKPSQEGMYQHFKMIAESTSLPVMLYNIPGRSSVNVSPETIIRLSKIGNIVAVKEASGDLASMTEIISHTTDDFMLYSGDDGLTLPVLSIGGAGIVSVASHVIGNEMKEMVTSFLGGNIIHAAQQHQKLLPIMNGLFTSPNPTPVKTALQMKGLDVGSVRLPLIPLTEVERAKLSHLLEALS</sequence>
<dbReference type="PROSITE" id="PS00666">
    <property type="entry name" value="DHDPS_2"/>
    <property type="match status" value="1"/>
</dbReference>
<dbReference type="CDD" id="cd00950">
    <property type="entry name" value="DHDPS"/>
    <property type="match status" value="1"/>
</dbReference>
<evidence type="ECO:0000256" key="3">
    <source>
        <dbReference type="ARBA" id="ARBA00007592"/>
    </source>
</evidence>
<dbReference type="GO" id="GO:0005829">
    <property type="term" value="C:cytosol"/>
    <property type="evidence" value="ECO:0007669"/>
    <property type="project" value="TreeGrafter"/>
</dbReference>
<evidence type="ECO:0000256" key="6">
    <source>
        <dbReference type="ARBA" id="ARBA00022605"/>
    </source>
</evidence>
<evidence type="ECO:0000256" key="12">
    <source>
        <dbReference type="HAMAP-Rule" id="MF_00418"/>
    </source>
</evidence>
<dbReference type="Gene3D" id="3.20.20.70">
    <property type="entry name" value="Aldolase class I"/>
    <property type="match status" value="1"/>
</dbReference>
<evidence type="ECO:0000256" key="13">
    <source>
        <dbReference type="PIRNR" id="PIRNR001365"/>
    </source>
</evidence>
<evidence type="ECO:0000256" key="5">
    <source>
        <dbReference type="ARBA" id="ARBA00022490"/>
    </source>
</evidence>
<feature type="binding site" evidence="12 15">
    <location>
        <position position="61"/>
    </location>
    <ligand>
        <name>pyruvate</name>
        <dbReference type="ChEBI" id="CHEBI:15361"/>
    </ligand>
</feature>
<evidence type="ECO:0000256" key="14">
    <source>
        <dbReference type="PIRSR" id="PIRSR001365-1"/>
    </source>
</evidence>
<name>A0A0P6WZ33_9BACI</name>
<evidence type="ECO:0000256" key="2">
    <source>
        <dbReference type="ARBA" id="ARBA00005120"/>
    </source>
</evidence>
<dbReference type="InterPro" id="IPR013785">
    <property type="entry name" value="Aldolase_TIM"/>
</dbReference>
<comment type="subunit">
    <text evidence="12">Homotetramer; dimer of dimers.</text>
</comment>
<keyword evidence="6 12" id="KW-0028">Amino-acid biosynthesis</keyword>
<comment type="catalytic activity">
    <reaction evidence="11 12">
        <text>L-aspartate 4-semialdehyde + pyruvate = (2S,4S)-4-hydroxy-2,3,4,5-tetrahydrodipicolinate + H2O + H(+)</text>
        <dbReference type="Rhea" id="RHEA:34171"/>
        <dbReference type="ChEBI" id="CHEBI:15361"/>
        <dbReference type="ChEBI" id="CHEBI:15377"/>
        <dbReference type="ChEBI" id="CHEBI:15378"/>
        <dbReference type="ChEBI" id="CHEBI:67139"/>
        <dbReference type="ChEBI" id="CHEBI:537519"/>
        <dbReference type="EC" id="4.3.3.7"/>
    </reaction>
</comment>
<accession>A0A0P6WZ33</accession>
<dbReference type="PIRSF" id="PIRSF001365">
    <property type="entry name" value="DHDPS"/>
    <property type="match status" value="1"/>
</dbReference>
<dbReference type="InterPro" id="IPR002220">
    <property type="entry name" value="DapA-like"/>
</dbReference>
<keyword evidence="10 12" id="KW-0704">Schiff base</keyword>
<evidence type="ECO:0000256" key="7">
    <source>
        <dbReference type="ARBA" id="ARBA00022915"/>
    </source>
</evidence>
<organism evidence="16 17">
    <name type="scientific">Rossellomorea vietnamensis</name>
    <dbReference type="NCBI Taxonomy" id="218284"/>
    <lineage>
        <taxon>Bacteria</taxon>
        <taxon>Bacillati</taxon>
        <taxon>Bacillota</taxon>
        <taxon>Bacilli</taxon>
        <taxon>Bacillales</taxon>
        <taxon>Bacillaceae</taxon>
        <taxon>Rossellomorea</taxon>
    </lineage>
</organism>
<evidence type="ECO:0000313" key="17">
    <source>
        <dbReference type="Proteomes" id="UP000050398"/>
    </source>
</evidence>
<evidence type="ECO:0000313" key="16">
    <source>
        <dbReference type="EMBL" id="KPL61616.1"/>
    </source>
</evidence>
<dbReference type="UniPathway" id="UPA00034">
    <property type="reaction ID" value="UER00017"/>
</dbReference>
<dbReference type="PATRIC" id="fig|218284.4.peg.27"/>
<dbReference type="eggNOG" id="COG0329">
    <property type="taxonomic scope" value="Bacteria"/>
</dbReference>
<comment type="caution">
    <text evidence="12">Was originally thought to be a dihydrodipicolinate synthase (DHDPS), catalyzing the condensation of (S)-aspartate-beta-semialdehyde [(S)-ASA] and pyruvate to dihydrodipicolinate (DHDP). However, it was shown in E.coli that the product of the enzymatic reaction is not dihydrodipicolinate but in fact (4S)-4-hydroxy-2,3,4,5-tetrahydro-(2S)-dipicolinic acid (HTPA), and that the consecutive dehydration reaction leading to DHDP is not spontaneous but catalyzed by DapB.</text>
</comment>
<protein>
    <recommendedName>
        <fullName evidence="4 12">4-hydroxy-tetrahydrodipicolinate synthase</fullName>
        <shortName evidence="12">HTPA synthase</shortName>
        <ecNumber evidence="4 12">4.3.3.7</ecNumber>
    </recommendedName>
</protein>
<gene>
    <name evidence="12" type="primary">dapA</name>
    <name evidence="16" type="ORF">AM506_00135</name>
</gene>
<comment type="similarity">
    <text evidence="3 12 13">Belongs to the DapA family.</text>
</comment>
<dbReference type="NCBIfam" id="TIGR00674">
    <property type="entry name" value="dapA"/>
    <property type="match status" value="1"/>
</dbReference>
<feature type="binding site" evidence="12 15">
    <location>
        <position position="219"/>
    </location>
    <ligand>
        <name>pyruvate</name>
        <dbReference type="ChEBI" id="CHEBI:15361"/>
    </ligand>
</feature>
<dbReference type="AlphaFoldDB" id="A0A0P6WZ33"/>
<evidence type="ECO:0000256" key="10">
    <source>
        <dbReference type="ARBA" id="ARBA00023270"/>
    </source>
</evidence>
<keyword evidence="9 12" id="KW-0456">Lyase</keyword>
<keyword evidence="5 12" id="KW-0963">Cytoplasm</keyword>
<evidence type="ECO:0000256" key="9">
    <source>
        <dbReference type="ARBA" id="ARBA00023239"/>
    </source>
</evidence>
<reference evidence="16 17" key="1">
    <citation type="submission" date="2015-08" db="EMBL/GenBank/DDBJ databases">
        <title>Draft Genome Sequence of Bacillus vietnamensis UCD-SED5.</title>
        <authorList>
            <person name="Lee R.D."/>
            <person name="Jospin G."/>
            <person name="Lang J.M."/>
            <person name="Coil D.A."/>
            <person name="Eisen J.A."/>
        </authorList>
    </citation>
    <scope>NUCLEOTIDE SEQUENCE [LARGE SCALE GENOMIC DNA]</scope>
    <source>
        <strain evidence="16 17">UCD-SED5</strain>
    </source>
</reference>
<dbReference type="PROSITE" id="PS00665">
    <property type="entry name" value="DHDPS_1"/>
    <property type="match status" value="1"/>
</dbReference>
<dbReference type="EMBL" id="LIXZ01000001">
    <property type="protein sequence ID" value="KPL61616.1"/>
    <property type="molecule type" value="Genomic_DNA"/>
</dbReference>
<evidence type="ECO:0000256" key="4">
    <source>
        <dbReference type="ARBA" id="ARBA00012086"/>
    </source>
</evidence>
<dbReference type="GO" id="GO:0008840">
    <property type="term" value="F:4-hydroxy-tetrahydrodipicolinate synthase activity"/>
    <property type="evidence" value="ECO:0007669"/>
    <property type="project" value="UniProtKB-UniRule"/>
</dbReference>
<comment type="subcellular location">
    <subcellularLocation>
        <location evidence="12">Cytoplasm</location>
    </subcellularLocation>
</comment>
<evidence type="ECO:0000256" key="15">
    <source>
        <dbReference type="PIRSR" id="PIRSR001365-2"/>
    </source>
</evidence>
<dbReference type="EC" id="4.3.3.7" evidence="4 12"/>
<dbReference type="PRINTS" id="PR00146">
    <property type="entry name" value="DHPICSNTHASE"/>
</dbReference>
<dbReference type="Proteomes" id="UP000050398">
    <property type="component" value="Unassembled WGS sequence"/>
</dbReference>
<evidence type="ECO:0000256" key="8">
    <source>
        <dbReference type="ARBA" id="ARBA00023154"/>
    </source>
</evidence>
<dbReference type="InterPro" id="IPR020624">
    <property type="entry name" value="Schiff_base-form_aldolases_CS"/>
</dbReference>
<comment type="caution">
    <text evidence="16">The sequence shown here is derived from an EMBL/GenBank/DDBJ whole genome shotgun (WGS) entry which is preliminary data.</text>
</comment>
<feature type="site" description="Part of a proton relay during catalysis" evidence="12">
    <location>
        <position position="123"/>
    </location>
</feature>
<proteinExistence type="inferred from homology"/>
<evidence type="ECO:0000256" key="1">
    <source>
        <dbReference type="ARBA" id="ARBA00003294"/>
    </source>
</evidence>
<dbReference type="SUPFAM" id="SSF51569">
    <property type="entry name" value="Aldolase"/>
    <property type="match status" value="1"/>
</dbReference>
<dbReference type="InterPro" id="IPR005263">
    <property type="entry name" value="DapA"/>
</dbReference>
<dbReference type="SMART" id="SM01130">
    <property type="entry name" value="DHDPS"/>
    <property type="match status" value="1"/>
</dbReference>
<dbReference type="PANTHER" id="PTHR12128">
    <property type="entry name" value="DIHYDRODIPICOLINATE SYNTHASE"/>
    <property type="match status" value="1"/>
</dbReference>
<keyword evidence="8 12" id="KW-0457">Lysine biosynthesis</keyword>
<dbReference type="HAMAP" id="MF_00418">
    <property type="entry name" value="DapA"/>
    <property type="match status" value="1"/>
</dbReference>
<dbReference type="Pfam" id="PF00701">
    <property type="entry name" value="DHDPS"/>
    <property type="match status" value="1"/>
</dbReference>
<dbReference type="OrthoDB" id="9782828at2"/>
<dbReference type="GO" id="GO:0009089">
    <property type="term" value="P:lysine biosynthetic process via diaminopimelate"/>
    <property type="evidence" value="ECO:0007669"/>
    <property type="project" value="UniProtKB-UniRule"/>
</dbReference>
<feature type="active site" description="Proton donor/acceptor" evidence="12 14">
    <location>
        <position position="149"/>
    </location>
</feature>
<keyword evidence="7 12" id="KW-0220">Diaminopimelate biosynthesis</keyword>